<keyword evidence="3 9" id="KW-0813">Transport</keyword>
<evidence type="ECO:0000256" key="4">
    <source>
        <dbReference type="ARBA" id="ARBA00022475"/>
    </source>
</evidence>
<dbReference type="FunFam" id="1.20.1640.10:FF:000001">
    <property type="entry name" value="Efflux pump membrane transporter"/>
    <property type="match status" value="1"/>
</dbReference>
<dbReference type="Gene3D" id="3.30.70.1430">
    <property type="entry name" value="Multidrug efflux transporter AcrB pore domain"/>
    <property type="match status" value="2"/>
</dbReference>
<dbReference type="PRINTS" id="PR00702">
    <property type="entry name" value="ACRIFLAVINRP"/>
</dbReference>
<name>A0A2J8I4G3_VIBDI</name>
<comment type="subcellular location">
    <subcellularLocation>
        <location evidence="1 9">Cell inner membrane</location>
        <topology evidence="1 9">Multi-pass membrane protein</topology>
    </subcellularLocation>
</comment>
<keyword evidence="5 9" id="KW-0997">Cell inner membrane</keyword>
<dbReference type="Gene3D" id="3.30.70.1440">
    <property type="entry name" value="Multidrug efflux transporter AcrB pore domain"/>
    <property type="match status" value="1"/>
</dbReference>
<feature type="transmembrane region" description="Helical" evidence="9">
    <location>
        <begin position="395"/>
        <end position="415"/>
    </location>
</feature>
<dbReference type="PANTHER" id="PTHR32063">
    <property type="match status" value="1"/>
</dbReference>
<comment type="similarity">
    <text evidence="2 9">Belongs to the resistance-nodulation-cell division (RND) (TC 2.A.6) family.</text>
</comment>
<feature type="transmembrane region" description="Helical" evidence="9">
    <location>
        <begin position="12"/>
        <end position="31"/>
    </location>
</feature>
<evidence type="ECO:0000256" key="8">
    <source>
        <dbReference type="ARBA" id="ARBA00023136"/>
    </source>
</evidence>
<dbReference type="NCBIfam" id="TIGR00915">
    <property type="entry name" value="2A0602"/>
    <property type="match status" value="1"/>
</dbReference>
<evidence type="ECO:0000256" key="5">
    <source>
        <dbReference type="ARBA" id="ARBA00022519"/>
    </source>
</evidence>
<proteinExistence type="inferred from homology"/>
<dbReference type="Proteomes" id="UP000236449">
    <property type="component" value="Unassembled WGS sequence"/>
</dbReference>
<dbReference type="GO" id="GO:0042910">
    <property type="term" value="F:xenobiotic transmembrane transporter activity"/>
    <property type="evidence" value="ECO:0007669"/>
    <property type="project" value="TreeGrafter"/>
</dbReference>
<dbReference type="InterPro" id="IPR000731">
    <property type="entry name" value="SSD"/>
</dbReference>
<dbReference type="InterPro" id="IPR001036">
    <property type="entry name" value="Acrflvin-R"/>
</dbReference>
<dbReference type="EMBL" id="POSK01000004">
    <property type="protein sequence ID" value="PNI05422.1"/>
    <property type="molecule type" value="Genomic_DNA"/>
</dbReference>
<feature type="transmembrane region" description="Helical" evidence="9">
    <location>
        <begin position="1002"/>
        <end position="1026"/>
    </location>
</feature>
<feature type="transmembrane region" description="Helical" evidence="9">
    <location>
        <begin position="472"/>
        <end position="499"/>
    </location>
</feature>
<dbReference type="AlphaFoldDB" id="A0A2J8I4G3"/>
<dbReference type="GO" id="GO:0009636">
    <property type="term" value="P:response to toxic substance"/>
    <property type="evidence" value="ECO:0007669"/>
    <property type="project" value="UniProtKB-ARBA"/>
</dbReference>
<reference evidence="11 12" key="1">
    <citation type="submission" date="2018-01" db="EMBL/GenBank/DDBJ databases">
        <title>Draft genome sequences of six Vibrio diazotrophicus strains isolated from deep-sea sediments of the Baltic Sea.</title>
        <authorList>
            <person name="Castillo D."/>
            <person name="Vandieken V."/>
            <person name="Chiang O."/>
            <person name="Middelboe M."/>
        </authorList>
    </citation>
    <scope>NUCLEOTIDE SEQUENCE [LARGE SCALE GENOMIC DNA]</scope>
    <source>
        <strain evidence="11 12">60.27F</strain>
    </source>
</reference>
<feature type="transmembrane region" description="Helical" evidence="9">
    <location>
        <begin position="342"/>
        <end position="361"/>
    </location>
</feature>
<dbReference type="GO" id="GO:0015562">
    <property type="term" value="F:efflux transmembrane transporter activity"/>
    <property type="evidence" value="ECO:0007669"/>
    <property type="project" value="InterPro"/>
</dbReference>
<protein>
    <recommendedName>
        <fullName evidence="9">Efflux pump membrane transporter</fullName>
    </recommendedName>
</protein>
<feature type="domain" description="SSD" evidence="10">
    <location>
        <begin position="372"/>
        <end position="497"/>
    </location>
</feature>
<dbReference type="InterPro" id="IPR004764">
    <property type="entry name" value="MdtF-like"/>
</dbReference>
<dbReference type="OrthoDB" id="9757904at2"/>
<sequence length="1045" mass="113685">MLSKFFIYRPKFALVISLAMTLMGLIALKVLPVSEYPQISPTVITVSTMYPGASADVVKKTVAQPVEAKVNGVEDMIYMSSVIGNDGSYTLRVYFRVGADGDMAQVRVNNLVSQASSSLPQEVNQIGVTVRKKSSDMLGVITLRSPKQTHDSIYLSNYADLNIVERLKRIEGMSDITLLGKKDYSMRVWLQPNKLASLKLSASDVIGAIKTQNVQVAAGKIGGMPAPDEQQHQYVLQVKGRLQTAEEFENIVVKANANGSLIRLKDVARIEVGAQGYEADGRMNNEPAAVLALYQLPTANALEVMERIKEAMKQYERSFPDDLVYDIAYDSTEYVETSIDEVYETLIIAVLLVTLVVYVFLQNWRATIIPTLAIPVSIIATFAVMGVMGMTINTISLFGLILAIGIVVDDAIIVVENVERVIHEEHLDPIPATIQAMKEVTGPVLATTLILLAVFVPVALLPGISGKMFNQFAVTICVSVLISAVNALTLTPALCALMLKSEHSTPIAPLRAFNRGFEAITSKYRGLVGFLGQRMLLSIAIYGALIATLAFSFMQIPSAFVPNEDKGVFMVEMRLPDAAALQRTAPLMEKYVNELRQLDGVENVVSVAGFSVINMAAIPNSGMLIIKLDNWSKRKDPALHQRVLMQKVGQMLNANPDAASFVFATPAIKGMGAVDGFNLILQDNLGRSPQELASTTADFVAKINQLPEVAKAFSIFRANIPQRFIDVDRDKAISLGVPLNEIFSTLQSQLGGAYISDFNKFGRSYQVKVQAEQQYRDNIDDIGRLYVRSATGNMVPLGTLIKIKPIFGPDTLSNYNMFSAATVNGAPAAGFSSGDVVKAIEKLAAEELPSGYSYEWSGMTYQELKAGNMAPIAFALSLIFTYLFLVAQYESWTIPAAVMMAVPIAVLGAVAALIMAGQAFDLYVQIGVVILIGMSAKVAILIVEFAKVLRENRGLSILEAAKEAARIRFRAVQMTAFAFIWGVFPLVIASGAGAASRHSLGFAVFGGMILSTFVGTLLTPVFFVMMQTLREKFKKKPAVIVDDKH</sequence>
<dbReference type="NCBIfam" id="NF000282">
    <property type="entry name" value="RND_permease_1"/>
    <property type="match status" value="1"/>
</dbReference>
<evidence type="ECO:0000256" key="7">
    <source>
        <dbReference type="ARBA" id="ARBA00022989"/>
    </source>
</evidence>
<evidence type="ECO:0000256" key="1">
    <source>
        <dbReference type="ARBA" id="ARBA00004429"/>
    </source>
</evidence>
<feature type="transmembrane region" description="Helical" evidence="9">
    <location>
        <begin position="894"/>
        <end position="916"/>
    </location>
</feature>
<feature type="transmembrane region" description="Helical" evidence="9">
    <location>
        <begin position="368"/>
        <end position="389"/>
    </location>
</feature>
<evidence type="ECO:0000259" key="10">
    <source>
        <dbReference type="PROSITE" id="PS50156"/>
    </source>
</evidence>
<dbReference type="PANTHER" id="PTHR32063:SF76">
    <property type="entry name" value="EFFLUX PUMP MEMBRANE TRANSPORTER"/>
    <property type="match status" value="1"/>
</dbReference>
<dbReference type="InterPro" id="IPR027463">
    <property type="entry name" value="AcrB_DN_DC_subdom"/>
</dbReference>
<dbReference type="GO" id="GO:0005886">
    <property type="term" value="C:plasma membrane"/>
    <property type="evidence" value="ECO:0007669"/>
    <property type="project" value="UniProtKB-SubCell"/>
</dbReference>
<dbReference type="Gene3D" id="3.30.2090.10">
    <property type="entry name" value="Multidrug efflux transporter AcrB TolC docking domain, DN and DC subdomains"/>
    <property type="match status" value="2"/>
</dbReference>
<keyword evidence="7 9" id="KW-1133">Transmembrane helix</keyword>
<feature type="transmembrane region" description="Helical" evidence="9">
    <location>
        <begin position="922"/>
        <end position="943"/>
    </location>
</feature>
<feature type="transmembrane region" description="Helical" evidence="9">
    <location>
        <begin position="440"/>
        <end position="460"/>
    </location>
</feature>
<dbReference type="PROSITE" id="PS50156">
    <property type="entry name" value="SSD"/>
    <property type="match status" value="1"/>
</dbReference>
<gene>
    <name evidence="11" type="ORF">C1N32_08565</name>
</gene>
<evidence type="ECO:0000313" key="11">
    <source>
        <dbReference type="EMBL" id="PNI05422.1"/>
    </source>
</evidence>
<dbReference type="Pfam" id="PF00873">
    <property type="entry name" value="ACR_tran"/>
    <property type="match status" value="1"/>
</dbReference>
<dbReference type="Gene3D" id="3.30.70.1320">
    <property type="entry name" value="Multidrug efflux transporter AcrB pore domain like"/>
    <property type="match status" value="1"/>
</dbReference>
<accession>A0A2J8I4G3</accession>
<dbReference type="SUPFAM" id="SSF82714">
    <property type="entry name" value="Multidrug efflux transporter AcrB TolC docking domain, DN and DC subdomains"/>
    <property type="match status" value="2"/>
</dbReference>
<keyword evidence="4" id="KW-1003">Cell membrane</keyword>
<evidence type="ECO:0000256" key="3">
    <source>
        <dbReference type="ARBA" id="ARBA00022448"/>
    </source>
</evidence>
<evidence type="ECO:0000256" key="6">
    <source>
        <dbReference type="ARBA" id="ARBA00022692"/>
    </source>
</evidence>
<dbReference type="SUPFAM" id="SSF82693">
    <property type="entry name" value="Multidrug efflux transporter AcrB pore domain, PN1, PN2, PC1 and PC2 subdomains"/>
    <property type="match status" value="4"/>
</dbReference>
<organism evidence="11 12">
    <name type="scientific">Vibrio diazotrophicus</name>
    <dbReference type="NCBI Taxonomy" id="685"/>
    <lineage>
        <taxon>Bacteria</taxon>
        <taxon>Pseudomonadati</taxon>
        <taxon>Pseudomonadota</taxon>
        <taxon>Gammaproteobacteria</taxon>
        <taxon>Vibrionales</taxon>
        <taxon>Vibrionaceae</taxon>
        <taxon>Vibrio</taxon>
    </lineage>
</organism>
<dbReference type="Gene3D" id="1.20.1640.10">
    <property type="entry name" value="Multidrug efflux transporter AcrB transmembrane domain"/>
    <property type="match status" value="2"/>
</dbReference>
<dbReference type="SUPFAM" id="SSF82866">
    <property type="entry name" value="Multidrug efflux transporter AcrB transmembrane domain"/>
    <property type="match status" value="2"/>
</dbReference>
<feature type="transmembrane region" description="Helical" evidence="9">
    <location>
        <begin position="535"/>
        <end position="554"/>
    </location>
</feature>
<evidence type="ECO:0000313" key="12">
    <source>
        <dbReference type="Proteomes" id="UP000236449"/>
    </source>
</evidence>
<feature type="transmembrane region" description="Helical" evidence="9">
    <location>
        <begin position="869"/>
        <end position="887"/>
    </location>
</feature>
<evidence type="ECO:0000256" key="9">
    <source>
        <dbReference type="RuleBase" id="RU364070"/>
    </source>
</evidence>
<dbReference type="RefSeq" id="WP_102966009.1">
    <property type="nucleotide sequence ID" value="NZ_POSK01000004.1"/>
</dbReference>
<feature type="transmembrane region" description="Helical" evidence="9">
    <location>
        <begin position="976"/>
        <end position="996"/>
    </location>
</feature>
<keyword evidence="6 9" id="KW-0812">Transmembrane</keyword>
<keyword evidence="8 9" id="KW-0472">Membrane</keyword>
<evidence type="ECO:0000256" key="2">
    <source>
        <dbReference type="ARBA" id="ARBA00010942"/>
    </source>
</evidence>
<comment type="caution">
    <text evidence="11">The sequence shown here is derived from an EMBL/GenBank/DDBJ whole genome shotgun (WGS) entry which is preliminary data.</text>
</comment>